<proteinExistence type="predicted"/>
<comment type="caution">
    <text evidence="1">The sequence shown here is derived from an EMBL/GenBank/DDBJ whole genome shotgun (WGS) entry which is preliminary data.</text>
</comment>
<accession>A0A8H4PDQ9</accession>
<dbReference type="Proteomes" id="UP000554235">
    <property type="component" value="Unassembled WGS sequence"/>
</dbReference>
<sequence length="242" mass="28357">MPAPDDLLRCIFAGFVPSYYDSTLDHPFRFKPVCPVSGSSLSPSALVHRVRGGSFYHLSYNDVRTCRKERMSFTSVVFLSNMIREDHEGRHHLVWALSFSPNEDHNTGRYIALDPEVNVDQALHQARLQAFEEALSFIKDFLATQSNILRVYVVVSDYPSIHREDLLADDPYKRLQDQVKEIRLPERYIHETYYQSWSVIKFWQIRKWELPAGPRNYLLTAPEHGYEPVWRWRAREAGNLRS</sequence>
<keyword evidence="2" id="KW-1185">Reference proteome</keyword>
<dbReference type="AlphaFoldDB" id="A0A8H4PDQ9"/>
<evidence type="ECO:0000313" key="2">
    <source>
        <dbReference type="Proteomes" id="UP000554235"/>
    </source>
</evidence>
<evidence type="ECO:0000313" key="1">
    <source>
        <dbReference type="EMBL" id="KAF4471816.1"/>
    </source>
</evidence>
<protein>
    <submittedName>
        <fullName evidence="1">Uncharacterized protein</fullName>
    </submittedName>
</protein>
<dbReference type="EMBL" id="JAADYS010000163">
    <property type="protein sequence ID" value="KAF4471816.1"/>
    <property type="molecule type" value="Genomic_DNA"/>
</dbReference>
<organism evidence="1 2">
    <name type="scientific">Fusarium albosuccineum</name>
    <dbReference type="NCBI Taxonomy" id="1237068"/>
    <lineage>
        <taxon>Eukaryota</taxon>
        <taxon>Fungi</taxon>
        <taxon>Dikarya</taxon>
        <taxon>Ascomycota</taxon>
        <taxon>Pezizomycotina</taxon>
        <taxon>Sordariomycetes</taxon>
        <taxon>Hypocreomycetidae</taxon>
        <taxon>Hypocreales</taxon>
        <taxon>Nectriaceae</taxon>
        <taxon>Fusarium</taxon>
        <taxon>Fusarium decemcellulare species complex</taxon>
    </lineage>
</organism>
<reference evidence="1 2" key="1">
    <citation type="submission" date="2020-01" db="EMBL/GenBank/DDBJ databases">
        <title>Identification and distribution of gene clusters putatively required for synthesis of sphingolipid metabolism inhibitors in phylogenetically diverse species of the filamentous fungus Fusarium.</title>
        <authorList>
            <person name="Kim H.-S."/>
            <person name="Busman M."/>
            <person name="Brown D.W."/>
            <person name="Divon H."/>
            <person name="Uhlig S."/>
            <person name="Proctor R.H."/>
        </authorList>
    </citation>
    <scope>NUCLEOTIDE SEQUENCE [LARGE SCALE GENOMIC DNA]</scope>
    <source>
        <strain evidence="1 2">NRRL 20459</strain>
    </source>
</reference>
<gene>
    <name evidence="1" type="ORF">FALBO_1278</name>
</gene>
<name>A0A8H4PDQ9_9HYPO</name>